<dbReference type="AlphaFoldDB" id="A0A2T4ZHG5"/>
<keyword evidence="3" id="KW-1185">Reference proteome</keyword>
<dbReference type="EMBL" id="PZZL01000001">
    <property type="protein sequence ID" value="PTM61429.1"/>
    <property type="molecule type" value="Genomic_DNA"/>
</dbReference>
<feature type="signal peptide" evidence="1">
    <location>
        <begin position="1"/>
        <end position="20"/>
    </location>
</feature>
<dbReference type="OrthoDB" id="6057763at2"/>
<keyword evidence="1" id="KW-0732">Signal</keyword>
<organism evidence="2 3">
    <name type="scientific">Phreatobacter oligotrophus</name>
    <dbReference type="NCBI Taxonomy" id="1122261"/>
    <lineage>
        <taxon>Bacteria</taxon>
        <taxon>Pseudomonadati</taxon>
        <taxon>Pseudomonadota</taxon>
        <taxon>Alphaproteobacteria</taxon>
        <taxon>Hyphomicrobiales</taxon>
        <taxon>Phreatobacteraceae</taxon>
        <taxon>Phreatobacter</taxon>
    </lineage>
</organism>
<dbReference type="RefSeq" id="WP_108173906.1">
    <property type="nucleotide sequence ID" value="NZ_PZZL01000001.1"/>
</dbReference>
<gene>
    <name evidence="2" type="ORF">C8P69_10197</name>
</gene>
<proteinExistence type="predicted"/>
<name>A0A2T4ZHG5_9HYPH</name>
<protein>
    <recommendedName>
        <fullName evidence="4">DUF3617 family protein</fullName>
    </recommendedName>
</protein>
<reference evidence="2 3" key="1">
    <citation type="submission" date="2018-04" db="EMBL/GenBank/DDBJ databases">
        <title>Genomic Encyclopedia of Archaeal and Bacterial Type Strains, Phase II (KMG-II): from individual species to whole genera.</title>
        <authorList>
            <person name="Goeker M."/>
        </authorList>
    </citation>
    <scope>NUCLEOTIDE SEQUENCE [LARGE SCALE GENOMIC DNA]</scope>
    <source>
        <strain evidence="2 3">DSM 25521</strain>
    </source>
</reference>
<sequence>MIRLALAPLLLAAGLAAASAAETIRALPPAMVGTWGYEERSCSEETDDGRVEVKPREVTFFAAFCRFSRIRVERGAIVGSGRCRGEGETQVDQGEVSFRQISPTRLEINVQNSPHIYQRCDRPLPVR</sequence>
<accession>A0A2T4ZHG5</accession>
<dbReference type="Proteomes" id="UP000241808">
    <property type="component" value="Unassembled WGS sequence"/>
</dbReference>
<evidence type="ECO:0000256" key="1">
    <source>
        <dbReference type="SAM" id="SignalP"/>
    </source>
</evidence>
<evidence type="ECO:0000313" key="2">
    <source>
        <dbReference type="EMBL" id="PTM61429.1"/>
    </source>
</evidence>
<evidence type="ECO:0000313" key="3">
    <source>
        <dbReference type="Proteomes" id="UP000241808"/>
    </source>
</evidence>
<feature type="chain" id="PRO_5015562332" description="DUF3617 family protein" evidence="1">
    <location>
        <begin position="21"/>
        <end position="127"/>
    </location>
</feature>
<evidence type="ECO:0008006" key="4">
    <source>
        <dbReference type="Google" id="ProtNLM"/>
    </source>
</evidence>
<comment type="caution">
    <text evidence="2">The sequence shown here is derived from an EMBL/GenBank/DDBJ whole genome shotgun (WGS) entry which is preliminary data.</text>
</comment>